<accession>A0A6A6UZ18</accession>
<proteinExistence type="predicted"/>
<organism evidence="1 2">
    <name type="scientific">Sporormia fimetaria CBS 119925</name>
    <dbReference type="NCBI Taxonomy" id="1340428"/>
    <lineage>
        <taxon>Eukaryota</taxon>
        <taxon>Fungi</taxon>
        <taxon>Dikarya</taxon>
        <taxon>Ascomycota</taxon>
        <taxon>Pezizomycotina</taxon>
        <taxon>Dothideomycetes</taxon>
        <taxon>Pleosporomycetidae</taxon>
        <taxon>Pleosporales</taxon>
        <taxon>Sporormiaceae</taxon>
        <taxon>Sporormia</taxon>
    </lineage>
</organism>
<protein>
    <submittedName>
        <fullName evidence="1">Uncharacterized protein</fullName>
    </submittedName>
</protein>
<dbReference type="EMBL" id="MU006596">
    <property type="protein sequence ID" value="KAF2743522.1"/>
    <property type="molecule type" value="Genomic_DNA"/>
</dbReference>
<name>A0A6A6UZ18_9PLEO</name>
<reference evidence="1" key="1">
    <citation type="journal article" date="2020" name="Stud. Mycol.">
        <title>101 Dothideomycetes genomes: a test case for predicting lifestyles and emergence of pathogens.</title>
        <authorList>
            <person name="Haridas S."/>
            <person name="Albert R."/>
            <person name="Binder M."/>
            <person name="Bloem J."/>
            <person name="Labutti K."/>
            <person name="Salamov A."/>
            <person name="Andreopoulos B."/>
            <person name="Baker S."/>
            <person name="Barry K."/>
            <person name="Bills G."/>
            <person name="Bluhm B."/>
            <person name="Cannon C."/>
            <person name="Castanera R."/>
            <person name="Culley D."/>
            <person name="Daum C."/>
            <person name="Ezra D."/>
            <person name="Gonzalez J."/>
            <person name="Henrissat B."/>
            <person name="Kuo A."/>
            <person name="Liang C."/>
            <person name="Lipzen A."/>
            <person name="Lutzoni F."/>
            <person name="Magnuson J."/>
            <person name="Mondo S."/>
            <person name="Nolan M."/>
            <person name="Ohm R."/>
            <person name="Pangilinan J."/>
            <person name="Park H.-J."/>
            <person name="Ramirez L."/>
            <person name="Alfaro M."/>
            <person name="Sun H."/>
            <person name="Tritt A."/>
            <person name="Yoshinaga Y."/>
            <person name="Zwiers L.-H."/>
            <person name="Turgeon B."/>
            <person name="Goodwin S."/>
            <person name="Spatafora J."/>
            <person name="Crous P."/>
            <person name="Grigoriev I."/>
        </authorList>
    </citation>
    <scope>NUCLEOTIDE SEQUENCE</scope>
    <source>
        <strain evidence="1">CBS 119925</strain>
    </source>
</reference>
<dbReference type="AlphaFoldDB" id="A0A6A6UZ18"/>
<sequence length="248" mass="28061">MDAIKGQGMLWVTSRISKESQDVLDEPTFLKWYDEDHIAEVSTTSGIRDAFRYVDVEKDSAPASKPFLAFYPMPDLAFTQGEEFRKIRVKSDMLPGSGIIYDMADMDVSYLGLVGKTNGENRQGPADYLLVSAIEPAEGASDDEVNGFYDKQLETVSKSPNYLRSLRFKLLYTRTNAQSRALKGLDTTDEPNPEPPTWQVVHEFTRKPDDETRKVLLGTQDSFLQRAKQNEVRVYQLAKVHGGGRFFE</sequence>
<dbReference type="Proteomes" id="UP000799440">
    <property type="component" value="Unassembled WGS sequence"/>
</dbReference>
<keyword evidence="2" id="KW-1185">Reference proteome</keyword>
<gene>
    <name evidence="1" type="ORF">M011DRAFT_451025</name>
</gene>
<evidence type="ECO:0000313" key="1">
    <source>
        <dbReference type="EMBL" id="KAF2743522.1"/>
    </source>
</evidence>
<dbReference type="OrthoDB" id="2851338at2759"/>
<evidence type="ECO:0000313" key="2">
    <source>
        <dbReference type="Proteomes" id="UP000799440"/>
    </source>
</evidence>